<dbReference type="SUPFAM" id="SSF51197">
    <property type="entry name" value="Clavaminate synthase-like"/>
    <property type="match status" value="1"/>
</dbReference>
<dbReference type="SMART" id="SM00558">
    <property type="entry name" value="JmjC"/>
    <property type="match status" value="1"/>
</dbReference>
<dbReference type="InterPro" id="IPR041667">
    <property type="entry name" value="Cupin_8"/>
</dbReference>
<dbReference type="OrthoDB" id="415358at2759"/>
<protein>
    <submittedName>
        <fullName evidence="5">Uncharacterized protein LOC116294560</fullName>
    </submittedName>
</protein>
<evidence type="ECO:0000259" key="3">
    <source>
        <dbReference type="PROSITE" id="PS51184"/>
    </source>
</evidence>
<dbReference type="AlphaFoldDB" id="A0A6P8HR39"/>
<dbReference type="GeneID" id="116294560"/>
<evidence type="ECO:0000256" key="1">
    <source>
        <dbReference type="SAM" id="MobiDB-lite"/>
    </source>
</evidence>
<dbReference type="Pfam" id="PF13621">
    <property type="entry name" value="Cupin_8"/>
    <property type="match status" value="1"/>
</dbReference>
<evidence type="ECO:0000313" key="5">
    <source>
        <dbReference type="RefSeq" id="XP_031558046.1"/>
    </source>
</evidence>
<dbReference type="PANTHER" id="PTHR12461:SF53">
    <property type="entry name" value="JMJC DOMAIN-CONTAINING PROTEIN"/>
    <property type="match status" value="1"/>
</dbReference>
<dbReference type="PROSITE" id="PS51184">
    <property type="entry name" value="JMJC"/>
    <property type="match status" value="1"/>
</dbReference>
<accession>A0A6P8HR39</accession>
<dbReference type="InParanoid" id="A0A6P8HR39"/>
<evidence type="ECO:0000256" key="2">
    <source>
        <dbReference type="SAM" id="SignalP"/>
    </source>
</evidence>
<dbReference type="RefSeq" id="XP_031558046.1">
    <property type="nucleotide sequence ID" value="XM_031702186.1"/>
</dbReference>
<feature type="compositionally biased region" description="Acidic residues" evidence="1">
    <location>
        <begin position="443"/>
        <end position="475"/>
    </location>
</feature>
<name>A0A6P8HR39_ACTTE</name>
<reference evidence="5" key="1">
    <citation type="submission" date="2025-08" db="UniProtKB">
        <authorList>
            <consortium name="RefSeq"/>
        </authorList>
    </citation>
    <scope>IDENTIFICATION</scope>
    <source>
        <tissue evidence="5">Tentacle</tissue>
    </source>
</reference>
<feature type="chain" id="PRO_5028214414" evidence="2">
    <location>
        <begin position="20"/>
        <end position="475"/>
    </location>
</feature>
<dbReference type="PANTHER" id="PTHR12461">
    <property type="entry name" value="HYPOXIA-INDUCIBLE FACTOR 1 ALPHA INHIBITOR-RELATED"/>
    <property type="match status" value="1"/>
</dbReference>
<feature type="region of interest" description="Disordered" evidence="1">
    <location>
        <begin position="410"/>
        <end position="475"/>
    </location>
</feature>
<evidence type="ECO:0000313" key="4">
    <source>
        <dbReference type="Proteomes" id="UP000515163"/>
    </source>
</evidence>
<keyword evidence="4" id="KW-1185">Reference proteome</keyword>
<gene>
    <name evidence="5" type="primary">LOC116294560</name>
</gene>
<dbReference type="Gene3D" id="2.60.120.650">
    <property type="entry name" value="Cupin"/>
    <property type="match status" value="1"/>
</dbReference>
<dbReference type="Proteomes" id="UP000515163">
    <property type="component" value="Unplaced"/>
</dbReference>
<organism evidence="4 5">
    <name type="scientific">Actinia tenebrosa</name>
    <name type="common">Australian red waratah sea anemone</name>
    <dbReference type="NCBI Taxonomy" id="6105"/>
    <lineage>
        <taxon>Eukaryota</taxon>
        <taxon>Metazoa</taxon>
        <taxon>Cnidaria</taxon>
        <taxon>Anthozoa</taxon>
        <taxon>Hexacorallia</taxon>
        <taxon>Actiniaria</taxon>
        <taxon>Actiniidae</taxon>
        <taxon>Actinia</taxon>
    </lineage>
</organism>
<sequence length="475" mass="54436">MRRIVFLTLGFVVLASSSSEEDVYSNIEFPPKFKPSTDPRQPAGHLKPFGYQRPPNGPVIEYDKPLRPEKFWEDHVSKNLPLVFRGGISESPALTKWTDSYIKEKYGDLDVLIEKKKENRTHGMTSRMLLGDFIDQYRKKDIYVVTVMPDPMREEVQVVSSLLCGTFVDYLHETNFWMGSGGTRSVIHYDADHNIHCMVAGRKDFIMINQKYRKELKLTKFPQFGSGFSMVDPDVINLDFYPDMPNVEWTYATINAGDCIFLPSGYIHQVRSYARSISATMLFTASINNTFEPVGCEKATFEYTPMSKVKVHYTYKKGDRLIAMGFMGLEKFRKVIINFMNERKIDKLTAPAFEEMIEEAFPLDEHDKQTLQRNPQKLFKTYLDREGKGYLTVEDVKKIPQEDLKIVALNSESSHGPAAGDPDDYGLASKKRQDDDKELDGGAGEDMEGEGDGTESEDEDKENENEEEERERDEL</sequence>
<dbReference type="InterPro" id="IPR003347">
    <property type="entry name" value="JmjC_dom"/>
</dbReference>
<keyword evidence="2" id="KW-0732">Signal</keyword>
<proteinExistence type="predicted"/>
<feature type="domain" description="JmjC" evidence="3">
    <location>
        <begin position="137"/>
        <end position="298"/>
    </location>
</feature>
<dbReference type="FunFam" id="2.60.120.650:FF:000025">
    <property type="entry name" value="Lysine-specific demethylase 8"/>
    <property type="match status" value="1"/>
</dbReference>
<feature type="signal peptide" evidence="2">
    <location>
        <begin position="1"/>
        <end position="19"/>
    </location>
</feature>
<dbReference type="KEGG" id="aten:116294560"/>